<dbReference type="EMBL" id="ML978074">
    <property type="protein sequence ID" value="KAF2011695.1"/>
    <property type="molecule type" value="Genomic_DNA"/>
</dbReference>
<keyword evidence="4" id="KW-1185">Reference proteome</keyword>
<sequence length="78" mass="8675">MRQHIHTHTHSLSLSLSLSLSVSPDPSPFPVSLPSRQAGAAPHTLHGPIIGRPYPKVAGYTLYFRRRSPRANRTDGHW</sequence>
<dbReference type="GeneID" id="54280181"/>
<dbReference type="Proteomes" id="UP000799778">
    <property type="component" value="Unassembled WGS sequence"/>
</dbReference>
<feature type="region of interest" description="Disordered" evidence="1">
    <location>
        <begin position="23"/>
        <end position="47"/>
    </location>
</feature>
<accession>A0A6A5XEP0</accession>
<reference evidence="3" key="1">
    <citation type="journal article" date="2020" name="Stud. Mycol.">
        <title>101 Dothideomycetes genomes: a test case for predicting lifestyles and emergence of pathogens.</title>
        <authorList>
            <person name="Haridas S."/>
            <person name="Albert R."/>
            <person name="Binder M."/>
            <person name="Bloem J."/>
            <person name="Labutti K."/>
            <person name="Salamov A."/>
            <person name="Andreopoulos B."/>
            <person name="Baker S."/>
            <person name="Barry K."/>
            <person name="Bills G."/>
            <person name="Bluhm B."/>
            <person name="Cannon C."/>
            <person name="Castanera R."/>
            <person name="Culley D."/>
            <person name="Daum C."/>
            <person name="Ezra D."/>
            <person name="Gonzalez J."/>
            <person name="Henrissat B."/>
            <person name="Kuo A."/>
            <person name="Liang C."/>
            <person name="Lipzen A."/>
            <person name="Lutzoni F."/>
            <person name="Magnuson J."/>
            <person name="Mondo S."/>
            <person name="Nolan M."/>
            <person name="Ohm R."/>
            <person name="Pangilinan J."/>
            <person name="Park H.-J."/>
            <person name="Ramirez L."/>
            <person name="Alfaro M."/>
            <person name="Sun H."/>
            <person name="Tritt A."/>
            <person name="Yoshinaga Y."/>
            <person name="Zwiers L.-H."/>
            <person name="Turgeon B."/>
            <person name="Goodwin S."/>
            <person name="Spatafora J."/>
            <person name="Crous P."/>
            <person name="Grigoriev I."/>
        </authorList>
    </citation>
    <scope>NUCLEOTIDE SEQUENCE</scope>
    <source>
        <strain evidence="3">CBS 175.79</strain>
    </source>
</reference>
<dbReference type="AlphaFoldDB" id="A0A6A5XEP0"/>
<dbReference type="RefSeq" id="XP_033380034.1">
    <property type="nucleotide sequence ID" value="XM_033522784.1"/>
</dbReference>
<feature type="chain" id="PRO_5025601071" description="Secreted protein" evidence="2">
    <location>
        <begin position="25"/>
        <end position="78"/>
    </location>
</feature>
<feature type="signal peptide" evidence="2">
    <location>
        <begin position="1"/>
        <end position="24"/>
    </location>
</feature>
<evidence type="ECO:0000256" key="1">
    <source>
        <dbReference type="SAM" id="MobiDB-lite"/>
    </source>
</evidence>
<gene>
    <name evidence="3" type="ORF">BU24DRAFT_287249</name>
</gene>
<name>A0A6A5XEP0_9PLEO</name>
<proteinExistence type="predicted"/>
<organism evidence="3 4">
    <name type="scientific">Aaosphaeria arxii CBS 175.79</name>
    <dbReference type="NCBI Taxonomy" id="1450172"/>
    <lineage>
        <taxon>Eukaryota</taxon>
        <taxon>Fungi</taxon>
        <taxon>Dikarya</taxon>
        <taxon>Ascomycota</taxon>
        <taxon>Pezizomycotina</taxon>
        <taxon>Dothideomycetes</taxon>
        <taxon>Pleosporomycetidae</taxon>
        <taxon>Pleosporales</taxon>
        <taxon>Pleosporales incertae sedis</taxon>
        <taxon>Aaosphaeria</taxon>
    </lineage>
</organism>
<keyword evidence="2" id="KW-0732">Signal</keyword>
<evidence type="ECO:0000313" key="4">
    <source>
        <dbReference type="Proteomes" id="UP000799778"/>
    </source>
</evidence>
<evidence type="ECO:0008006" key="5">
    <source>
        <dbReference type="Google" id="ProtNLM"/>
    </source>
</evidence>
<protein>
    <recommendedName>
        <fullName evidence="5">Secreted protein</fullName>
    </recommendedName>
</protein>
<evidence type="ECO:0000313" key="3">
    <source>
        <dbReference type="EMBL" id="KAF2011695.1"/>
    </source>
</evidence>
<evidence type="ECO:0000256" key="2">
    <source>
        <dbReference type="SAM" id="SignalP"/>
    </source>
</evidence>